<evidence type="ECO:0000256" key="9">
    <source>
        <dbReference type="ARBA" id="ARBA00022741"/>
    </source>
</evidence>
<dbReference type="GeneID" id="116947633"/>
<organism evidence="16 17">
    <name type="scientific">Petromyzon marinus</name>
    <name type="common">Sea lamprey</name>
    <dbReference type="NCBI Taxonomy" id="7757"/>
    <lineage>
        <taxon>Eukaryota</taxon>
        <taxon>Metazoa</taxon>
        <taxon>Chordata</taxon>
        <taxon>Craniata</taxon>
        <taxon>Vertebrata</taxon>
        <taxon>Cyclostomata</taxon>
        <taxon>Hyperoartia</taxon>
        <taxon>Petromyzontiformes</taxon>
        <taxon>Petromyzontidae</taxon>
        <taxon>Petromyzon</taxon>
    </lineage>
</organism>
<reference evidence="17" key="1">
    <citation type="submission" date="2025-08" db="UniProtKB">
        <authorList>
            <consortium name="RefSeq"/>
        </authorList>
    </citation>
    <scope>IDENTIFICATION</scope>
    <source>
        <tissue evidence="17">Sperm</tissue>
    </source>
</reference>
<dbReference type="AlphaFoldDB" id="A0AAJ7TMD0"/>
<feature type="domain" description="Thg1 C-terminal" evidence="15">
    <location>
        <begin position="182"/>
        <end position="270"/>
    </location>
</feature>
<feature type="domain" description="tRNAHis guanylyltransferase catalytic" evidence="14">
    <location>
        <begin position="50"/>
        <end position="178"/>
    </location>
</feature>
<dbReference type="GO" id="GO:0006400">
    <property type="term" value="P:tRNA modification"/>
    <property type="evidence" value="ECO:0007669"/>
    <property type="project" value="InterPro"/>
</dbReference>
<dbReference type="InterPro" id="IPR007537">
    <property type="entry name" value="tRNAHis_GuaTrfase_Thg1"/>
</dbReference>
<keyword evidence="5" id="KW-0808">Transferase</keyword>
<accession>A0AAJ7TMD0</accession>
<dbReference type="GO" id="GO:0005525">
    <property type="term" value="F:GTP binding"/>
    <property type="evidence" value="ECO:0007669"/>
    <property type="project" value="UniProtKB-KW"/>
</dbReference>
<evidence type="ECO:0000256" key="3">
    <source>
        <dbReference type="ARBA" id="ARBA00012511"/>
    </source>
</evidence>
<feature type="compositionally biased region" description="Basic and acidic residues" evidence="13">
    <location>
        <begin position="310"/>
        <end position="338"/>
    </location>
</feature>
<dbReference type="KEGG" id="pmrn:116947633"/>
<dbReference type="GO" id="GO:0000287">
    <property type="term" value="F:magnesium ion binding"/>
    <property type="evidence" value="ECO:0007669"/>
    <property type="project" value="InterPro"/>
</dbReference>
<keyword evidence="9" id="KW-0547">Nucleotide-binding</keyword>
<dbReference type="RefSeq" id="XP_032819496.1">
    <property type="nucleotide sequence ID" value="XM_032963605.1"/>
</dbReference>
<dbReference type="EC" id="2.7.7.79" evidence="3"/>
<evidence type="ECO:0000256" key="6">
    <source>
        <dbReference type="ARBA" id="ARBA00022694"/>
    </source>
</evidence>
<evidence type="ECO:0000256" key="4">
    <source>
        <dbReference type="ARBA" id="ARBA00022310"/>
    </source>
</evidence>
<feature type="compositionally biased region" description="Basic and acidic residues" evidence="13">
    <location>
        <begin position="270"/>
        <end position="302"/>
    </location>
</feature>
<dbReference type="InterPro" id="IPR038469">
    <property type="entry name" value="tRNAHis_GuaTrfase_Thg1_sf"/>
</dbReference>
<keyword evidence="10" id="KW-0460">Magnesium</keyword>
<dbReference type="InterPro" id="IPR024956">
    <property type="entry name" value="tRNAHis_GuaTrfase_cat"/>
</dbReference>
<keyword evidence="8" id="KW-0479">Metal-binding</keyword>
<keyword evidence="7 17" id="KW-0548">Nucleotidyltransferase</keyword>
<keyword evidence="11" id="KW-0342">GTP-binding</keyword>
<gene>
    <name evidence="17" type="primary">THG1L</name>
</gene>
<evidence type="ECO:0000256" key="2">
    <source>
        <dbReference type="ARBA" id="ARBA00010113"/>
    </source>
</evidence>
<dbReference type="Gene3D" id="3.30.70.3000">
    <property type="match status" value="2"/>
</dbReference>
<evidence type="ECO:0000256" key="10">
    <source>
        <dbReference type="ARBA" id="ARBA00022842"/>
    </source>
</evidence>
<evidence type="ECO:0000313" key="17">
    <source>
        <dbReference type="RefSeq" id="XP_032819496.1"/>
    </source>
</evidence>
<evidence type="ECO:0000256" key="8">
    <source>
        <dbReference type="ARBA" id="ARBA00022723"/>
    </source>
</evidence>
<proteinExistence type="inferred from homology"/>
<evidence type="ECO:0000256" key="7">
    <source>
        <dbReference type="ARBA" id="ARBA00022695"/>
    </source>
</evidence>
<evidence type="ECO:0000256" key="1">
    <source>
        <dbReference type="ARBA" id="ARBA00001946"/>
    </source>
</evidence>
<dbReference type="Pfam" id="PF14413">
    <property type="entry name" value="Thg1C"/>
    <property type="match status" value="1"/>
</dbReference>
<dbReference type="PANTHER" id="PTHR12729:SF6">
    <property type="entry name" value="TRNA(HIS) GUANYLYLTRANSFERASE-RELATED"/>
    <property type="match status" value="1"/>
</dbReference>
<evidence type="ECO:0000259" key="15">
    <source>
        <dbReference type="Pfam" id="PF14413"/>
    </source>
</evidence>
<evidence type="ECO:0000256" key="11">
    <source>
        <dbReference type="ARBA" id="ARBA00023134"/>
    </source>
</evidence>
<feature type="compositionally biased region" description="Basic and acidic residues" evidence="13">
    <location>
        <begin position="368"/>
        <end position="387"/>
    </location>
</feature>
<keyword evidence="16" id="KW-1185">Reference proteome</keyword>
<comment type="cofactor">
    <cofactor evidence="1">
        <name>Mg(2+)</name>
        <dbReference type="ChEBI" id="CHEBI:18420"/>
    </cofactor>
</comment>
<keyword evidence="6" id="KW-0819">tRNA processing</keyword>
<dbReference type="Proteomes" id="UP001318040">
    <property type="component" value="Chromosome 30"/>
</dbReference>
<comment type="catalytic activity">
    <reaction evidence="12">
        <text>a 5'-end ribonucleotide-tRNA(His) + GTP + ATP + H2O = a 5'-end phospho-guanosine-ribonucleotide-tRNA(His) + AMP + 2 diphosphate + H(+)</text>
        <dbReference type="Rhea" id="RHEA:54564"/>
        <dbReference type="Rhea" id="RHEA-COMP:14193"/>
        <dbReference type="Rhea" id="RHEA-COMP:14917"/>
        <dbReference type="ChEBI" id="CHEBI:15377"/>
        <dbReference type="ChEBI" id="CHEBI:15378"/>
        <dbReference type="ChEBI" id="CHEBI:30616"/>
        <dbReference type="ChEBI" id="CHEBI:33019"/>
        <dbReference type="ChEBI" id="CHEBI:37565"/>
        <dbReference type="ChEBI" id="CHEBI:138282"/>
        <dbReference type="ChEBI" id="CHEBI:141847"/>
        <dbReference type="ChEBI" id="CHEBI:456215"/>
        <dbReference type="EC" id="2.7.7.79"/>
    </reaction>
</comment>
<dbReference type="CTD" id="54974"/>
<sequence>MRAPRLLLPTLCRRLAASRPAPPPPLPPSAPARRELHAAPHPAMALSRFAYTRGFEREDACLPDTWVVVRLDGRSFRKFAEDHGFVKPNDARGLRLMAHCAAHVVTELDDLILAYGQSDEFSFVFHRKTNWFKRRASKFMTQVASLFSSAFVFYWDKFFAPERLLYPPAFDGRVVLYPTERHLRDYLSWRQADCHINNLYNTVFWALVQNGGLTTTQAQERLKLTVAADKNEILFSEFGINYNKEPLQFRKGTTIIWEKQVVSGHQLKETEAASHGEADPGKGGVIEKECSGSRDLVDRSADEPTAEGSPEQRRERPLGSGDRVGEVEESVSAKRPSDGEPAASYGVDVEPNAASDSASRCATPETPTEGRRASRKAKGTDKRQEQQRKVVMLHEDIIGDSFWEKHPDILADFSIKNSKSLTLTKVTN</sequence>
<feature type="region of interest" description="Disordered" evidence="13">
    <location>
        <begin position="270"/>
        <end position="387"/>
    </location>
</feature>
<evidence type="ECO:0000256" key="13">
    <source>
        <dbReference type="SAM" id="MobiDB-lite"/>
    </source>
</evidence>
<evidence type="ECO:0000256" key="5">
    <source>
        <dbReference type="ARBA" id="ARBA00022679"/>
    </source>
</evidence>
<dbReference type="Pfam" id="PF04446">
    <property type="entry name" value="Thg1"/>
    <property type="match status" value="1"/>
</dbReference>
<protein>
    <recommendedName>
        <fullName evidence="4">Probable tRNA(His) guanylyltransferase</fullName>
        <ecNumber evidence="3">2.7.7.79</ecNumber>
    </recommendedName>
</protein>
<dbReference type="GO" id="GO:0008193">
    <property type="term" value="F:tRNA guanylyltransferase activity"/>
    <property type="evidence" value="ECO:0007669"/>
    <property type="project" value="UniProtKB-EC"/>
</dbReference>
<dbReference type="PANTHER" id="PTHR12729">
    <property type="entry name" value="TRNA(HIS) GUANYLYLTRANSFERASE-RELATED"/>
    <property type="match status" value="1"/>
</dbReference>
<comment type="similarity">
    <text evidence="2">Belongs to the tRNA(His) guanylyltransferase family.</text>
</comment>
<evidence type="ECO:0000256" key="12">
    <source>
        <dbReference type="ARBA" id="ARBA00047281"/>
    </source>
</evidence>
<evidence type="ECO:0000313" key="16">
    <source>
        <dbReference type="Proteomes" id="UP001318040"/>
    </source>
</evidence>
<name>A0AAJ7TMD0_PETMA</name>
<evidence type="ECO:0000259" key="14">
    <source>
        <dbReference type="Pfam" id="PF04446"/>
    </source>
</evidence>
<dbReference type="InterPro" id="IPR025845">
    <property type="entry name" value="Thg1_C_dom"/>
</dbReference>